<protein>
    <submittedName>
        <fullName evidence="1">Uncharacterized protein</fullName>
    </submittedName>
</protein>
<proteinExistence type="predicted"/>
<comment type="caution">
    <text evidence="1">The sequence shown here is derived from an EMBL/GenBank/DDBJ whole genome shotgun (WGS) entry which is preliminary data.</text>
</comment>
<keyword evidence="2" id="KW-1185">Reference proteome</keyword>
<reference evidence="1" key="1">
    <citation type="submission" date="2021-05" db="EMBL/GenBank/DDBJ databases">
        <authorList>
            <person name="Pan Q."/>
            <person name="Jouanno E."/>
            <person name="Zahm M."/>
            <person name="Klopp C."/>
            <person name="Cabau C."/>
            <person name="Louis A."/>
            <person name="Berthelot C."/>
            <person name="Parey E."/>
            <person name="Roest Crollius H."/>
            <person name="Montfort J."/>
            <person name="Robinson-Rechavi M."/>
            <person name="Bouchez O."/>
            <person name="Lampietro C."/>
            <person name="Lopez Roques C."/>
            <person name="Donnadieu C."/>
            <person name="Postlethwait J."/>
            <person name="Bobe J."/>
            <person name="Dillon D."/>
            <person name="Chandos A."/>
            <person name="von Hippel F."/>
            <person name="Guiguen Y."/>
        </authorList>
    </citation>
    <scope>NUCLEOTIDE SEQUENCE</scope>
    <source>
        <strain evidence="1">YG-Jan2019</strain>
    </source>
</reference>
<evidence type="ECO:0000313" key="2">
    <source>
        <dbReference type="Proteomes" id="UP001157502"/>
    </source>
</evidence>
<sequence>MVLSTSRLTNPRFYNWYLISCCRQKKRNMTIVLRLQGLDVEAGTEDIRSFFTDLYIPNGGVCIIGGHLGEAFIAFTTEKDAQFAMQRSGNLLKGSPVTLNISSIAELKRKSGAREKEKHPSALLPERTFLPSPAMPLTDPATALLIGIAAAISGLQSDQPAENNEAEAPGPLIRTDGTAVPEGQVRKQEDTCCLKPSYVRLFGLPESVTKQEVCHFFKGLSVQEIIANAKIGVSHGCLVKFTHAQDACDALGFHHQILGSNTVEVRRASEDMWSYANRQSQNPSYDPLKNPFCRPTAQGVGSLLKSQEISSHTICRDGPSLQLRKRAFKRARLPHRTRRQSLYKPNQEIPRTWAKRCSEDRSLSLSPKRSRPSQPPPPSVEYCIVVKNLTPTIAKTEIKELFSCPHIANSKIIYLLDEESQRTDTVFVVFDQTEDYVYALYLNGCHVGPRAITVSPVTKEEMRTLLSAGRCHDSPKTLPAVSELSKHKMLSNGIGEAVVQFETEDFARCAQQRNGMVYMGTRVQVRCISVQQMEDILK</sequence>
<organism evidence="1 2">
    <name type="scientific">Dallia pectoralis</name>
    <name type="common">Alaska blackfish</name>
    <dbReference type="NCBI Taxonomy" id="75939"/>
    <lineage>
        <taxon>Eukaryota</taxon>
        <taxon>Metazoa</taxon>
        <taxon>Chordata</taxon>
        <taxon>Craniata</taxon>
        <taxon>Vertebrata</taxon>
        <taxon>Euteleostomi</taxon>
        <taxon>Actinopterygii</taxon>
        <taxon>Neopterygii</taxon>
        <taxon>Teleostei</taxon>
        <taxon>Protacanthopterygii</taxon>
        <taxon>Esociformes</taxon>
        <taxon>Umbridae</taxon>
        <taxon>Dallia</taxon>
    </lineage>
</organism>
<evidence type="ECO:0000313" key="1">
    <source>
        <dbReference type="EMBL" id="KAJ8004942.1"/>
    </source>
</evidence>
<dbReference type="EMBL" id="CM055738">
    <property type="protein sequence ID" value="KAJ8004942.1"/>
    <property type="molecule type" value="Genomic_DNA"/>
</dbReference>
<name>A0ACC2GN13_DALPE</name>
<gene>
    <name evidence="1" type="ORF">DPEC_G00141520</name>
</gene>
<accession>A0ACC2GN13</accession>
<dbReference type="Proteomes" id="UP001157502">
    <property type="component" value="Chromosome 11"/>
</dbReference>